<keyword evidence="5" id="KW-0418">Kinase</keyword>
<feature type="region of interest" description="Disordered" evidence="8">
    <location>
        <begin position="339"/>
        <end position="359"/>
    </location>
</feature>
<comment type="caution">
    <text evidence="10">The sequence shown here is derived from an EMBL/GenBank/DDBJ whole genome shotgun (WGS) entry which is preliminary data.</text>
</comment>
<dbReference type="SMART" id="SM00220">
    <property type="entry name" value="S_TKc"/>
    <property type="match status" value="1"/>
</dbReference>
<evidence type="ECO:0000313" key="10">
    <source>
        <dbReference type="EMBL" id="CAD8096021.1"/>
    </source>
</evidence>
<keyword evidence="3" id="KW-0808">Transferase</keyword>
<dbReference type="PANTHER" id="PTHR24356:SF1">
    <property type="entry name" value="SERINE_THREONINE-PROTEIN KINASE GREATWALL"/>
    <property type="match status" value="1"/>
</dbReference>
<feature type="coiled-coil region" evidence="7">
    <location>
        <begin position="607"/>
        <end position="648"/>
    </location>
</feature>
<dbReference type="OrthoDB" id="320393at2759"/>
<dbReference type="PROSITE" id="PS50011">
    <property type="entry name" value="PROTEIN_KINASE_DOM"/>
    <property type="match status" value="1"/>
</dbReference>
<proteinExistence type="predicted"/>
<dbReference type="InterPro" id="IPR000719">
    <property type="entry name" value="Prot_kinase_dom"/>
</dbReference>
<evidence type="ECO:0000313" key="11">
    <source>
        <dbReference type="Proteomes" id="UP000692954"/>
    </source>
</evidence>
<dbReference type="EMBL" id="CAJJDN010000065">
    <property type="protein sequence ID" value="CAD8096021.1"/>
    <property type="molecule type" value="Genomic_DNA"/>
</dbReference>
<evidence type="ECO:0000256" key="7">
    <source>
        <dbReference type="SAM" id="Coils"/>
    </source>
</evidence>
<dbReference type="InterPro" id="IPR050236">
    <property type="entry name" value="Ser_Thr_kinase_AGC"/>
</dbReference>
<dbReference type="EC" id="2.7.11.1" evidence="1"/>
<dbReference type="Proteomes" id="UP000692954">
    <property type="component" value="Unassembled WGS sequence"/>
</dbReference>
<keyword evidence="11" id="KW-1185">Reference proteome</keyword>
<keyword evidence="2" id="KW-0723">Serine/threonine-protein kinase</keyword>
<reference evidence="10" key="1">
    <citation type="submission" date="2021-01" db="EMBL/GenBank/DDBJ databases">
        <authorList>
            <consortium name="Genoscope - CEA"/>
            <person name="William W."/>
        </authorList>
    </citation>
    <scope>NUCLEOTIDE SEQUENCE</scope>
</reference>
<dbReference type="PANTHER" id="PTHR24356">
    <property type="entry name" value="SERINE/THREONINE-PROTEIN KINASE"/>
    <property type="match status" value="1"/>
</dbReference>
<feature type="coiled-coil region" evidence="7">
    <location>
        <begin position="715"/>
        <end position="886"/>
    </location>
</feature>
<dbReference type="GO" id="GO:0005524">
    <property type="term" value="F:ATP binding"/>
    <property type="evidence" value="ECO:0007669"/>
    <property type="project" value="UniProtKB-KW"/>
</dbReference>
<feature type="compositionally biased region" description="Basic and acidic residues" evidence="8">
    <location>
        <begin position="340"/>
        <end position="359"/>
    </location>
</feature>
<keyword evidence="7" id="KW-0175">Coiled coil</keyword>
<organism evidence="10 11">
    <name type="scientific">Paramecium sonneborni</name>
    <dbReference type="NCBI Taxonomy" id="65129"/>
    <lineage>
        <taxon>Eukaryota</taxon>
        <taxon>Sar</taxon>
        <taxon>Alveolata</taxon>
        <taxon>Ciliophora</taxon>
        <taxon>Intramacronucleata</taxon>
        <taxon>Oligohymenophorea</taxon>
        <taxon>Peniculida</taxon>
        <taxon>Parameciidae</taxon>
        <taxon>Paramecium</taxon>
    </lineage>
</organism>
<dbReference type="InterPro" id="IPR008271">
    <property type="entry name" value="Ser/Thr_kinase_AS"/>
</dbReference>
<name>A0A8S1NZ80_9CILI</name>
<evidence type="ECO:0000256" key="6">
    <source>
        <dbReference type="ARBA" id="ARBA00022840"/>
    </source>
</evidence>
<evidence type="ECO:0000256" key="8">
    <source>
        <dbReference type="SAM" id="MobiDB-lite"/>
    </source>
</evidence>
<feature type="domain" description="Protein kinase" evidence="9">
    <location>
        <begin position="13"/>
        <end position="282"/>
    </location>
</feature>
<sequence length="1306" mass="157957">MLNYQGQVQNIIFINGQKLGEGTEGIVFKGQNKQTNEIVAIKEYKKSINQNELKAIQAIYAKNFSHIIGIKAVQQNQNSVPIIILEFANGEFYKYMQTQDYYRLTYDQKNQYFIQMVQGVDQLHDLGLFHRDLKPENFVYINQPNNQKIIKLIDFGLVKETGNFMAKTACVGVPYYIAPEVLNIKDCFYDKSVDIWSLGAIWYEILTGQTLFNGNSQDELFNQILKSSQQQIDQLIQNNQQIQKKEKELIKRMLIKKPTDRKSLKEIIAAYIQQQVQYQPFQNQQFLNQQPQIQQNQNLYQNQQQQQYNSSQIRPQQQIYQEINIHPNQIQQIQFQQIERQNKDQEEKEKKKQEETEKIQQELKKKMKEEYEQKMKDFESKKVEEMEKVKRRRVDQENEKDKEQLAQMKIQQEIQFQNEIDQFKKKQEEEQQQQIKQYLLKANNEKEEAIKQNLESKEKEIKQQVEMDVQKKYLLEYSNKVTELEKKKHLENQKQLEEKKQSLLILLQSQQNTIQMFISNLKQKLQLIKDLDTQVQIKNQLINFIENELKKQEEKVKQNEQRQLTIQQAFQLEQINGQDNKISLEISSDIQEQNNVNNCITEQQMLLNKSVNDKERIEQQQKEQQKQKEQLNQEKQKIQLQFNNLKQKSDSFQGNIQKFQDKIKFYEKIQYQIQGLEKLQEVIGLYQKIIQDFQVLQQQENNINQFELSKQIITYQSFNIKVEEIQQSQNRLKNQIDETNKFIELIDNKFIDEQRIQLDDLAHNLSDYLDKFKYLSKNEKYKNKIDQIISKIKNCFNQLNYWHQQQAEEIFKNYKQFIQMIESINQDLNEFSKQYNQLHEQIYQDQQIEQQNSERKKKLTNIEGQIKEFIDKMNKLKTQINNLINNQYCNNEYTRNLIMEKQRKIDQNIYQIQEQFNNFKGFNQLISYEIKNQIIYLEQFQEKLKKLHDDELEQVNQLQLVIQNIGAENKSGIEKELLQLTNELQQKQMKFTKALQSVNIDQDKIQYIQKIKEKKEDLYNQLISEIETLQKYYNINQHNQQLFNKELQPFLAKQKQYSELEKILKRLQNYNQEKTQQLERILSNVHNKPYEFQFQNMDKFDKYVILKQKEEQLSLEINSIILQEQNQQQKKKLMIQILKQTHQQIKNEYQKNAEQFQILYALVNYIMQYHLTRYFERIKENEDKSKDKQQNFKEGSYIKAFHDKQNEQTKESTKKEKEAQDLLKIYENILFNNYTKKMIVEMERDYQTIKKEIETQENFIKQKNLVKLRASIKDQKPIKEIINNKQYYKINEWAQMLELQILSRNK</sequence>
<feature type="coiled-coil region" evidence="7">
    <location>
        <begin position="970"/>
        <end position="1084"/>
    </location>
</feature>
<evidence type="ECO:0000256" key="2">
    <source>
        <dbReference type="ARBA" id="ARBA00022527"/>
    </source>
</evidence>
<gene>
    <name evidence="10" type="ORF">PSON_ATCC_30995.1.T0650218</name>
</gene>
<evidence type="ECO:0000256" key="4">
    <source>
        <dbReference type="ARBA" id="ARBA00022741"/>
    </source>
</evidence>
<dbReference type="Pfam" id="PF00069">
    <property type="entry name" value="Pkinase"/>
    <property type="match status" value="1"/>
</dbReference>
<accession>A0A8S1NZ80</accession>
<evidence type="ECO:0000259" key="9">
    <source>
        <dbReference type="PROSITE" id="PS50011"/>
    </source>
</evidence>
<dbReference type="PROSITE" id="PS00108">
    <property type="entry name" value="PROTEIN_KINASE_ST"/>
    <property type="match status" value="1"/>
</dbReference>
<keyword evidence="6" id="KW-0067">ATP-binding</keyword>
<protein>
    <recommendedName>
        <fullName evidence="1">non-specific serine/threonine protein kinase</fullName>
        <ecNumber evidence="1">2.7.11.1</ecNumber>
    </recommendedName>
</protein>
<feature type="coiled-coil region" evidence="7">
    <location>
        <begin position="225"/>
        <end position="252"/>
    </location>
</feature>
<keyword evidence="4" id="KW-0547">Nucleotide-binding</keyword>
<evidence type="ECO:0000256" key="5">
    <source>
        <dbReference type="ARBA" id="ARBA00022777"/>
    </source>
</evidence>
<dbReference type="GO" id="GO:0004674">
    <property type="term" value="F:protein serine/threonine kinase activity"/>
    <property type="evidence" value="ECO:0007669"/>
    <property type="project" value="UniProtKB-KW"/>
</dbReference>
<evidence type="ECO:0000256" key="3">
    <source>
        <dbReference type="ARBA" id="ARBA00022679"/>
    </source>
</evidence>
<evidence type="ECO:0000256" key="1">
    <source>
        <dbReference type="ARBA" id="ARBA00012513"/>
    </source>
</evidence>